<dbReference type="AlphaFoldDB" id="G8WP33"/>
<dbReference type="GO" id="GO:0016746">
    <property type="term" value="F:acyltransferase activity"/>
    <property type="evidence" value="ECO:0007669"/>
    <property type="project" value="InterPro"/>
</dbReference>
<dbReference type="PATRIC" id="fig|1003195.29.peg.1700"/>
<gene>
    <name evidence="3" type="ordered locus">SCATT_16950</name>
</gene>
<dbReference type="HOGENOM" id="CLU_3277127_0_0_11"/>
<proteinExistence type="predicted"/>
<dbReference type="InterPro" id="IPR055370">
    <property type="entry name" value="Lsr2_DNA-bd"/>
</dbReference>
<dbReference type="GO" id="GO:0003677">
    <property type="term" value="F:DNA binding"/>
    <property type="evidence" value="ECO:0007669"/>
    <property type="project" value="UniProtKB-KW"/>
</dbReference>
<evidence type="ECO:0000259" key="2">
    <source>
        <dbReference type="Pfam" id="PF23359"/>
    </source>
</evidence>
<organism evidence="3 4">
    <name type="scientific">Streptantibioticus cattleyicolor (strain ATCC 35852 / DSM 46488 / JCM 4925 / NBRC 14057 / NRRL 8057)</name>
    <name type="common">Streptomyces cattleya</name>
    <dbReference type="NCBI Taxonomy" id="1003195"/>
    <lineage>
        <taxon>Bacteria</taxon>
        <taxon>Bacillati</taxon>
        <taxon>Actinomycetota</taxon>
        <taxon>Actinomycetes</taxon>
        <taxon>Kitasatosporales</taxon>
        <taxon>Streptomycetaceae</taxon>
        <taxon>Streptantibioticus</taxon>
    </lineage>
</organism>
<dbReference type="InterPro" id="IPR036625">
    <property type="entry name" value="E3-bd_dom_sf"/>
</dbReference>
<dbReference type="EMBL" id="CP003219">
    <property type="protein sequence ID" value="AEW94066.1"/>
    <property type="molecule type" value="Genomic_DNA"/>
</dbReference>
<evidence type="ECO:0000313" key="4">
    <source>
        <dbReference type="Proteomes" id="UP000007842"/>
    </source>
</evidence>
<keyword evidence="1" id="KW-0238">DNA-binding</keyword>
<protein>
    <recommendedName>
        <fullName evidence="2">Lsr2 DNA-binding domain-containing protein</fullName>
    </recommendedName>
</protein>
<dbReference type="Gene3D" id="4.10.320.10">
    <property type="entry name" value="E3-binding domain"/>
    <property type="match status" value="1"/>
</dbReference>
<reference evidence="4" key="1">
    <citation type="submission" date="2011-12" db="EMBL/GenBank/DDBJ databases">
        <title>Complete genome sequence of Streptomyces cattleya strain DSM 46488.</title>
        <authorList>
            <person name="Ou H.-Y."/>
            <person name="Li P."/>
            <person name="Zhao C."/>
            <person name="O'Hagan D."/>
            <person name="Deng Z."/>
        </authorList>
    </citation>
    <scope>NUCLEOTIDE SEQUENCE [LARGE SCALE GENOMIC DNA]</scope>
    <source>
        <strain evidence="4">ATCC 35852 / DSM 46488 / JCM 4925 / NBRC 14057 / NRRL 8057</strain>
    </source>
</reference>
<sequence>MRDMRRWGPENGYFVGTRGCIPRRVVEAYNQAHGIEEGDSS</sequence>
<keyword evidence="4" id="KW-1185">Reference proteome</keyword>
<dbReference type="Proteomes" id="UP000007842">
    <property type="component" value="Chromosome"/>
</dbReference>
<dbReference type="STRING" id="1003195.SCATT_16950"/>
<dbReference type="Pfam" id="PF23359">
    <property type="entry name" value="Lsr2_DNA-bd"/>
    <property type="match status" value="1"/>
</dbReference>
<evidence type="ECO:0000313" key="3">
    <source>
        <dbReference type="EMBL" id="AEW94066.1"/>
    </source>
</evidence>
<dbReference type="KEGG" id="scy:SCATT_16950"/>
<accession>G8WP33</accession>
<feature type="domain" description="Lsr2 DNA-binding" evidence="2">
    <location>
        <begin position="3"/>
        <end position="32"/>
    </location>
</feature>
<evidence type="ECO:0000256" key="1">
    <source>
        <dbReference type="ARBA" id="ARBA00023125"/>
    </source>
</evidence>
<name>G8WP33_STREN</name>